<dbReference type="EMBL" id="BEXD01003933">
    <property type="protein sequence ID" value="GBC04183.1"/>
    <property type="molecule type" value="Genomic_DNA"/>
</dbReference>
<sequence>MDAQLMKKYIDYVKKQLEINNTSTIMIYNSFKGHLEKSVKTKFHDKNNLRKEWHIWMAEGGTGTTTSENLRYARLFDICG</sequence>
<comment type="caution">
    <text evidence="1">The sequence shown here is derived from an EMBL/GenBank/DDBJ whole genome shotgun (WGS) entry which is preliminary data.</text>
</comment>
<proteinExistence type="predicted"/>
<reference evidence="1 2" key="1">
    <citation type="submission" date="2017-11" db="EMBL/GenBank/DDBJ databases">
        <title>The genome of Rhizophagus clarus HR1 reveals common genetic basis of auxotrophy among arbuscular mycorrhizal fungi.</title>
        <authorList>
            <person name="Kobayashi Y."/>
        </authorList>
    </citation>
    <scope>NUCLEOTIDE SEQUENCE [LARGE SCALE GENOMIC DNA]</scope>
    <source>
        <strain evidence="1 2">HR1</strain>
    </source>
</reference>
<evidence type="ECO:0000313" key="2">
    <source>
        <dbReference type="Proteomes" id="UP000247702"/>
    </source>
</evidence>
<evidence type="ECO:0000313" key="1">
    <source>
        <dbReference type="EMBL" id="GBC04183.1"/>
    </source>
</evidence>
<protein>
    <recommendedName>
        <fullName evidence="3">DDE-1 domain-containing protein</fullName>
    </recommendedName>
</protein>
<accession>A0A2Z6RTN8</accession>
<gene>
    <name evidence="1" type="ORF">RclHR1_05560003</name>
</gene>
<organism evidence="1 2">
    <name type="scientific">Rhizophagus clarus</name>
    <dbReference type="NCBI Taxonomy" id="94130"/>
    <lineage>
        <taxon>Eukaryota</taxon>
        <taxon>Fungi</taxon>
        <taxon>Fungi incertae sedis</taxon>
        <taxon>Mucoromycota</taxon>
        <taxon>Glomeromycotina</taxon>
        <taxon>Glomeromycetes</taxon>
        <taxon>Glomerales</taxon>
        <taxon>Glomeraceae</taxon>
        <taxon>Rhizophagus</taxon>
    </lineage>
</organism>
<dbReference type="AlphaFoldDB" id="A0A2Z6RTN8"/>
<evidence type="ECO:0008006" key="3">
    <source>
        <dbReference type="Google" id="ProtNLM"/>
    </source>
</evidence>
<name>A0A2Z6RTN8_9GLOM</name>
<dbReference type="Proteomes" id="UP000247702">
    <property type="component" value="Unassembled WGS sequence"/>
</dbReference>
<keyword evidence="2" id="KW-1185">Reference proteome</keyword>